<evidence type="ECO:0000256" key="2">
    <source>
        <dbReference type="SAM" id="SignalP"/>
    </source>
</evidence>
<dbReference type="AlphaFoldDB" id="A0A6J4QP33"/>
<evidence type="ECO:0000256" key="1">
    <source>
        <dbReference type="SAM" id="MobiDB-lite"/>
    </source>
</evidence>
<name>A0A6J4QP33_9ACTN</name>
<evidence type="ECO:0000313" key="4">
    <source>
        <dbReference type="EMBL" id="CAA9450695.1"/>
    </source>
</evidence>
<feature type="chain" id="PRO_5039335636" description="PrcB C-terminal domain-containing protein" evidence="2">
    <location>
        <begin position="21"/>
        <end position="166"/>
    </location>
</feature>
<feature type="signal peptide" evidence="2">
    <location>
        <begin position="1"/>
        <end position="20"/>
    </location>
</feature>
<accession>A0A6J4QP33</accession>
<feature type="region of interest" description="Disordered" evidence="1">
    <location>
        <begin position="19"/>
        <end position="55"/>
    </location>
</feature>
<dbReference type="PROSITE" id="PS51257">
    <property type="entry name" value="PROKAR_LIPOPROTEIN"/>
    <property type="match status" value="1"/>
</dbReference>
<organism evidence="4">
    <name type="scientific">uncultured Rubrobacteraceae bacterium</name>
    <dbReference type="NCBI Taxonomy" id="349277"/>
    <lineage>
        <taxon>Bacteria</taxon>
        <taxon>Bacillati</taxon>
        <taxon>Actinomycetota</taxon>
        <taxon>Rubrobacteria</taxon>
        <taxon>Rubrobacterales</taxon>
        <taxon>Rubrobacteraceae</taxon>
        <taxon>environmental samples</taxon>
    </lineage>
</organism>
<reference evidence="4" key="1">
    <citation type="submission" date="2020-02" db="EMBL/GenBank/DDBJ databases">
        <authorList>
            <person name="Meier V. D."/>
        </authorList>
    </citation>
    <scope>NUCLEOTIDE SEQUENCE</scope>
    <source>
        <strain evidence="4">AVDCRST_MAG02</strain>
    </source>
</reference>
<dbReference type="EMBL" id="CADCVH010000030">
    <property type="protein sequence ID" value="CAA9450695.1"/>
    <property type="molecule type" value="Genomic_DNA"/>
</dbReference>
<evidence type="ECO:0000259" key="3">
    <source>
        <dbReference type="Pfam" id="PF14343"/>
    </source>
</evidence>
<dbReference type="Pfam" id="PF14343">
    <property type="entry name" value="PrcB_C"/>
    <property type="match status" value="1"/>
</dbReference>
<protein>
    <recommendedName>
        <fullName evidence="3">PrcB C-terminal domain-containing protein</fullName>
    </recommendedName>
</protein>
<proteinExistence type="predicted"/>
<gene>
    <name evidence="4" type="ORF">AVDCRST_MAG02-864</name>
</gene>
<keyword evidence="2" id="KW-0732">Signal</keyword>
<sequence length="166" mass="17262">MVRARPILLLFLLSACSATGPSGPSEGGPPDAPEPRELGVEKISSGAPGQGPQRPRVVLAPSAEALSGELGAKIPGSGRGTYLVAYSGEKPTGGYSVNVTGARVEGDRVTVRFSLKGPPSDAIVTQALTYPYALAMLRDLELRGKEFTFVSGDGGKLDWPVRRVEG</sequence>
<dbReference type="InterPro" id="IPR025748">
    <property type="entry name" value="PrcB_C_dom"/>
</dbReference>
<feature type="domain" description="PrcB C-terminal" evidence="3">
    <location>
        <begin position="81"/>
        <end position="136"/>
    </location>
</feature>